<keyword evidence="3" id="KW-0862">Zinc</keyword>
<dbReference type="Pfam" id="PF06839">
    <property type="entry name" value="Zn_ribbon_GRF"/>
    <property type="match status" value="1"/>
</dbReference>
<keyword evidence="2 4" id="KW-0863">Zinc-finger</keyword>
<evidence type="ECO:0000313" key="7">
    <source>
        <dbReference type="Proteomes" id="UP000030689"/>
    </source>
</evidence>
<proteinExistence type="predicted"/>
<evidence type="ECO:0000259" key="5">
    <source>
        <dbReference type="PROSITE" id="PS51999"/>
    </source>
</evidence>
<dbReference type="EMBL" id="KI517441">
    <property type="protein sequence ID" value="ESQ44770.1"/>
    <property type="molecule type" value="Genomic_DNA"/>
</dbReference>
<dbReference type="Proteomes" id="UP000030689">
    <property type="component" value="Unassembled WGS sequence"/>
</dbReference>
<keyword evidence="1" id="KW-0479">Metal-binding</keyword>
<dbReference type="GO" id="GO:0008270">
    <property type="term" value="F:zinc ion binding"/>
    <property type="evidence" value="ECO:0007669"/>
    <property type="project" value="UniProtKB-KW"/>
</dbReference>
<keyword evidence="7" id="KW-1185">Reference proteome</keyword>
<reference evidence="6 7" key="1">
    <citation type="journal article" date="2013" name="Front. Plant Sci.">
        <title>The Reference Genome of the Halophytic Plant Eutrema salsugineum.</title>
        <authorList>
            <person name="Yang R."/>
            <person name="Jarvis D.E."/>
            <person name="Chen H."/>
            <person name="Beilstein M.A."/>
            <person name="Grimwood J."/>
            <person name="Jenkins J."/>
            <person name="Shu S."/>
            <person name="Prochnik S."/>
            <person name="Xin M."/>
            <person name="Ma C."/>
            <person name="Schmutz J."/>
            <person name="Wing R.A."/>
            <person name="Mitchell-Olds T."/>
            <person name="Schumaker K.S."/>
            <person name="Wang X."/>
        </authorList>
    </citation>
    <scope>NUCLEOTIDE SEQUENCE [LARGE SCALE GENOMIC DNA]</scope>
</reference>
<organism evidence="6 7">
    <name type="scientific">Eutrema salsugineum</name>
    <name type="common">Saltwater cress</name>
    <name type="synonym">Sisymbrium salsugineum</name>
    <dbReference type="NCBI Taxonomy" id="72664"/>
    <lineage>
        <taxon>Eukaryota</taxon>
        <taxon>Viridiplantae</taxon>
        <taxon>Streptophyta</taxon>
        <taxon>Embryophyta</taxon>
        <taxon>Tracheophyta</taxon>
        <taxon>Spermatophyta</taxon>
        <taxon>Magnoliopsida</taxon>
        <taxon>eudicotyledons</taxon>
        <taxon>Gunneridae</taxon>
        <taxon>Pentapetalae</taxon>
        <taxon>rosids</taxon>
        <taxon>malvids</taxon>
        <taxon>Brassicales</taxon>
        <taxon>Brassicaceae</taxon>
        <taxon>Eutremeae</taxon>
        <taxon>Eutrema</taxon>
    </lineage>
</organism>
<dbReference type="STRING" id="72664.V4L374"/>
<dbReference type="InterPro" id="IPR010666">
    <property type="entry name" value="Znf_GRF"/>
</dbReference>
<feature type="domain" description="GRF-type" evidence="5">
    <location>
        <begin position="5"/>
        <end position="47"/>
    </location>
</feature>
<evidence type="ECO:0000256" key="1">
    <source>
        <dbReference type="ARBA" id="ARBA00022723"/>
    </source>
</evidence>
<dbReference type="Gramene" id="ESQ44770">
    <property type="protein sequence ID" value="ESQ44770"/>
    <property type="gene ID" value="EUTSA_v10003362mg"/>
</dbReference>
<name>V4L374_EUTSA</name>
<dbReference type="PANTHER" id="PTHR33248">
    <property type="entry name" value="ZINC ION-BINDING PROTEIN"/>
    <property type="match status" value="1"/>
</dbReference>
<evidence type="ECO:0000313" key="6">
    <source>
        <dbReference type="EMBL" id="ESQ44770.1"/>
    </source>
</evidence>
<evidence type="ECO:0000256" key="2">
    <source>
        <dbReference type="ARBA" id="ARBA00022771"/>
    </source>
</evidence>
<evidence type="ECO:0000256" key="4">
    <source>
        <dbReference type="PROSITE-ProRule" id="PRU01343"/>
    </source>
</evidence>
<dbReference type="KEGG" id="eus:EUTSA_v10003362mg"/>
<accession>V4L374</accession>
<sequence>MPNACRCGESSLIKTSGTSKNPGRLFHCCPKGSEKDNYHLFKWTDESMVEELFFMKETMKNLEMKTRTCEDMVNCIEKDIKDLKMVGRGYEKEMETMKAEIRLLKCMIVCGVVLIQSFVW</sequence>
<protein>
    <recommendedName>
        <fullName evidence="5">GRF-type domain-containing protein</fullName>
    </recommendedName>
</protein>
<gene>
    <name evidence="6" type="ORF">EUTSA_v10003362mg</name>
</gene>
<dbReference type="PROSITE" id="PS51999">
    <property type="entry name" value="ZF_GRF"/>
    <property type="match status" value="1"/>
</dbReference>
<evidence type="ECO:0000256" key="3">
    <source>
        <dbReference type="ARBA" id="ARBA00022833"/>
    </source>
</evidence>
<dbReference type="AlphaFoldDB" id="V4L374"/>